<dbReference type="NCBIfam" id="TIGR01841">
    <property type="entry name" value="phasin"/>
    <property type="match status" value="1"/>
</dbReference>
<dbReference type="InterPro" id="IPR018968">
    <property type="entry name" value="Phasin"/>
</dbReference>
<sequence length="244" mass="25684">MAESASTTEDTAEKAPAAAAKPAAVEGKTAAPAKKAPVAAKKAAPKKRAAKKAAPKKAAPVKKPVAKKTPAPKARTKAAASAKSEPTVTQLKEKIMATPNFDYSKQITETMTEAVNEMQARTQAAYDKSAEAMGEMTDFAKGNVEAMVETGKVFTESLQGMGQTMADEAKLAYETATADIKDMASIKSPTELFQLQGKIMRRNFDAMVAMSSKTTDATMKMANDVAAPLSARMNVAAEKMSKVA</sequence>
<reference evidence="4" key="1">
    <citation type="journal article" date="2019" name="Int. J. Syst. Evol. Microbiol.">
        <title>The Global Catalogue of Microorganisms (GCM) 10K type strain sequencing project: providing services to taxonomists for standard genome sequencing and annotation.</title>
        <authorList>
            <consortium name="The Broad Institute Genomics Platform"/>
            <consortium name="The Broad Institute Genome Sequencing Center for Infectious Disease"/>
            <person name="Wu L."/>
            <person name="Ma J."/>
        </authorList>
    </citation>
    <scope>NUCLEOTIDE SEQUENCE [LARGE SCALE GENOMIC DNA]</scope>
    <source>
        <strain evidence="4">JCM 18014</strain>
    </source>
</reference>
<name>A0ABP9K5P9_9SPHN</name>
<proteinExistence type="predicted"/>
<accession>A0ABP9K5P9</accession>
<feature type="compositionally biased region" description="Low complexity" evidence="1">
    <location>
        <begin position="14"/>
        <end position="42"/>
    </location>
</feature>
<evidence type="ECO:0000313" key="3">
    <source>
        <dbReference type="EMBL" id="GAA5049872.1"/>
    </source>
</evidence>
<dbReference type="EMBL" id="BAABHV010000008">
    <property type="protein sequence ID" value="GAA5049872.1"/>
    <property type="molecule type" value="Genomic_DNA"/>
</dbReference>
<keyword evidence="4" id="KW-1185">Reference proteome</keyword>
<gene>
    <name evidence="3" type="ORF">GCM10023208_08390</name>
</gene>
<feature type="compositionally biased region" description="Low complexity" evidence="1">
    <location>
        <begin position="56"/>
        <end position="84"/>
    </location>
</feature>
<dbReference type="Pfam" id="PF09361">
    <property type="entry name" value="Phasin_2"/>
    <property type="match status" value="1"/>
</dbReference>
<evidence type="ECO:0000313" key="4">
    <source>
        <dbReference type="Proteomes" id="UP001500518"/>
    </source>
</evidence>
<protein>
    <recommendedName>
        <fullName evidence="2">Phasin domain-containing protein</fullName>
    </recommendedName>
</protein>
<dbReference type="InterPro" id="IPR010127">
    <property type="entry name" value="Phasin_subfam-1"/>
</dbReference>
<dbReference type="RefSeq" id="WP_346031878.1">
    <property type="nucleotide sequence ID" value="NZ_BAABHV010000008.1"/>
</dbReference>
<feature type="domain" description="Phasin" evidence="2">
    <location>
        <begin position="135"/>
        <end position="233"/>
    </location>
</feature>
<feature type="compositionally biased region" description="Basic residues" evidence="1">
    <location>
        <begin position="43"/>
        <end position="55"/>
    </location>
</feature>
<dbReference type="Proteomes" id="UP001500518">
    <property type="component" value="Unassembled WGS sequence"/>
</dbReference>
<evidence type="ECO:0000259" key="2">
    <source>
        <dbReference type="Pfam" id="PF09361"/>
    </source>
</evidence>
<evidence type="ECO:0000256" key="1">
    <source>
        <dbReference type="SAM" id="MobiDB-lite"/>
    </source>
</evidence>
<feature type="region of interest" description="Disordered" evidence="1">
    <location>
        <begin position="1"/>
        <end position="88"/>
    </location>
</feature>
<comment type="caution">
    <text evidence="3">The sequence shown here is derived from an EMBL/GenBank/DDBJ whole genome shotgun (WGS) entry which is preliminary data.</text>
</comment>
<organism evidence="3 4">
    <name type="scientific">Erythrobacter westpacificensis</name>
    <dbReference type="NCBI Taxonomy" id="1055231"/>
    <lineage>
        <taxon>Bacteria</taxon>
        <taxon>Pseudomonadati</taxon>
        <taxon>Pseudomonadota</taxon>
        <taxon>Alphaproteobacteria</taxon>
        <taxon>Sphingomonadales</taxon>
        <taxon>Erythrobacteraceae</taxon>
        <taxon>Erythrobacter/Porphyrobacter group</taxon>
        <taxon>Erythrobacter</taxon>
    </lineage>
</organism>